<keyword evidence="6 12" id="KW-0067">ATP-binding</keyword>
<comment type="subcellular location">
    <subcellularLocation>
        <location evidence="1">Membrane</location>
        <topology evidence="1">Multi-pass membrane protein</topology>
    </subcellularLocation>
</comment>
<dbReference type="InterPro" id="IPR003439">
    <property type="entry name" value="ABC_transporter-like_ATP-bd"/>
</dbReference>
<sequence>MADKKEKFDLHDEYRSSFEISPTSGSFGKDTPSDPGSPTFKSTEGRVNVKQAETEFEELNREFKETLTLHRSRTKEHVPADLEKGAYGGSEDGSSTPFDLETTLRGDRAAAEGAGIKLKEIGVLWEDLTVRGVGGTKNYVKTFPMAFVSFFNMYETLRSLFGIVSKHREVDILKSFRGLLKPGEMVLVLGRPGSGCTTFLKVISNQRYGYTGITGDVLYGPFIAETFSKKYRGEAVYNAEDESNTMYATLSVGQTLAFALDTKVPGARPVGLSRQHFKERVINTLLKMFNIEHTKDTMVGGPFIRGISGGERKRVSIAEMMVTNASVCAWDNPTRGLDASTAADYVRSIRVLCDIHKTSTFVAGYQVPESIYNLFDKVMVIDQGRQVYFGPPHEARPYFEGLGYKQMPRQTTADYLTACTDPYERECQIGVDSKNVPNTPDELAEAFNRSTYAAKLTADMNNYRRRTLEQGVHEDFLLAIKQSKHQTSSRNVYSIPFYLQVWLLMKRQSALKWQDKFSLAVGWITCMLVAMLLSTLWVDLPTTSAAAFTRGGVIFISFLFNGFQAFGELVGAMLGRPILNKHRSYTFYKPSALWIAQIGVDVMFQTCVILAFSIMVYFSTGLVRTPGAFFSFVLTIITGYVCMTLLFRTVGILSPDFDVAIRAASVIIACLVLTSGYPIQYHNQKVWIRWLFWVNPVGLGFSSLMINEFSRLNFTCEDHSLIPYGPGYNDINHQVCTLLGSIPGNPVIEGRNYLRETFGYEPRDQWFHWGLIAALIAIFLIANLVLGEYLNWGAGGRTVTHYVKEDNERRGLNEKLQERKELYRGNRHDRTDLVGISRTAKSALTWEAIDYDVKVSTGNKRILNNVYGYVKPGELTALMGASGAGKTTLLDVLAARKNVGVVYGEILVDGSKPGVAFQRGTSYAEQQDVHEPAQTVREAFRFSADLRQPYETPLEEKYAYVEEVISLLELEDVADAIIGSPESGLPPNQRKLITIGVELAARPELLFFLDEPTSGLDSQSAWNIARLLRKLTAAGQAILCTIHQPNSALFQQFDRLLLLQRGGECVYFGDIGEDASTIRDYFRWNGAVCPPRANVAEWMLDAIGAGLTRQLGTRDWGEIWAESPEFVQVKNTIIRLKSEATSSKSQEKQTEYATPTWHQIKHVVKRQSVSFWRTPNYGFTRLFNHVVHALIVGLVFINLDDSRASLQNRVFLIFQVTVLPALILAQVQPKYAIARAISYREEAAKAYQRIPFALSMALAEVPYSLICAVAFFLLIHYLPGLQNAPSRAGYQFLVVLVVEFFAVLLGQMIAALTPSPKISSLLNPPIIITMALFSGVTVPAPQMPLFWRSWLFEIDPFARLVGGFMVSELEGRTIRCRISELQRFVSPLNQTCGEYMNAFFESGGPGYLVDSSTSNCEYCAYKSGRQFYEPLSYRFDKRWEDLGRLAVYVGSSLIILLVAARYINYNKR</sequence>
<feature type="transmembrane region" description="Helical" evidence="10">
    <location>
        <begin position="686"/>
        <end position="706"/>
    </location>
</feature>
<feature type="transmembrane region" description="Helical" evidence="10">
    <location>
        <begin position="629"/>
        <end position="647"/>
    </location>
</feature>
<comment type="caution">
    <text evidence="12">The sequence shown here is derived from an EMBL/GenBank/DDBJ whole genome shotgun (WGS) entry which is preliminary data.</text>
</comment>
<dbReference type="InterPro" id="IPR010929">
    <property type="entry name" value="PDR_CDR_ABC"/>
</dbReference>
<dbReference type="GO" id="GO:0140359">
    <property type="term" value="F:ABC-type transporter activity"/>
    <property type="evidence" value="ECO:0007669"/>
    <property type="project" value="InterPro"/>
</dbReference>
<feature type="domain" description="ABC transporter" evidence="11">
    <location>
        <begin position="148"/>
        <end position="408"/>
    </location>
</feature>
<evidence type="ECO:0000259" key="11">
    <source>
        <dbReference type="PROSITE" id="PS50893"/>
    </source>
</evidence>
<dbReference type="Pfam" id="PF06422">
    <property type="entry name" value="PDR_CDR"/>
    <property type="match status" value="1"/>
</dbReference>
<dbReference type="PROSITE" id="PS50893">
    <property type="entry name" value="ABC_TRANSPORTER_2"/>
    <property type="match status" value="2"/>
</dbReference>
<evidence type="ECO:0000256" key="1">
    <source>
        <dbReference type="ARBA" id="ARBA00004141"/>
    </source>
</evidence>
<dbReference type="PANTHER" id="PTHR19241">
    <property type="entry name" value="ATP-BINDING CASSETTE TRANSPORTER"/>
    <property type="match status" value="1"/>
</dbReference>
<feature type="transmembrane region" description="Helical" evidence="10">
    <location>
        <begin position="1445"/>
        <end position="1463"/>
    </location>
</feature>
<dbReference type="SUPFAM" id="SSF52540">
    <property type="entry name" value="P-loop containing nucleoside triphosphate hydrolases"/>
    <property type="match status" value="2"/>
</dbReference>
<evidence type="ECO:0000256" key="8">
    <source>
        <dbReference type="ARBA" id="ARBA00023136"/>
    </source>
</evidence>
<evidence type="ECO:0000256" key="6">
    <source>
        <dbReference type="ARBA" id="ARBA00022840"/>
    </source>
</evidence>
<keyword evidence="7 10" id="KW-1133">Transmembrane helix</keyword>
<evidence type="ECO:0000256" key="5">
    <source>
        <dbReference type="ARBA" id="ARBA00022741"/>
    </source>
</evidence>
<feature type="region of interest" description="Disordered" evidence="9">
    <location>
        <begin position="1"/>
        <end position="51"/>
    </location>
</feature>
<gene>
    <name evidence="12" type="ORF">EJ08DRAFT_120705</name>
</gene>
<dbReference type="PROSITE" id="PS00211">
    <property type="entry name" value="ABC_TRANSPORTER_1"/>
    <property type="match status" value="1"/>
</dbReference>
<dbReference type="FunFam" id="3.40.50.300:FF:000054">
    <property type="entry name" value="ABC multidrug transporter atrF"/>
    <property type="match status" value="1"/>
</dbReference>
<feature type="transmembrane region" description="Helical" evidence="10">
    <location>
        <begin position="659"/>
        <end position="679"/>
    </location>
</feature>
<dbReference type="Pfam" id="PF01061">
    <property type="entry name" value="ABC2_membrane"/>
    <property type="match status" value="2"/>
</dbReference>
<feature type="transmembrane region" description="Helical" evidence="10">
    <location>
        <begin position="1290"/>
        <end position="1309"/>
    </location>
</feature>
<dbReference type="InterPro" id="IPR027417">
    <property type="entry name" value="P-loop_NTPase"/>
</dbReference>
<reference evidence="12" key="1">
    <citation type="journal article" date="2020" name="Stud. Mycol.">
        <title>101 Dothideomycetes genomes: a test case for predicting lifestyles and emergence of pathogens.</title>
        <authorList>
            <person name="Haridas S."/>
            <person name="Albert R."/>
            <person name="Binder M."/>
            <person name="Bloem J."/>
            <person name="Labutti K."/>
            <person name="Salamov A."/>
            <person name="Andreopoulos B."/>
            <person name="Baker S."/>
            <person name="Barry K."/>
            <person name="Bills G."/>
            <person name="Bluhm B."/>
            <person name="Cannon C."/>
            <person name="Castanera R."/>
            <person name="Culley D."/>
            <person name="Daum C."/>
            <person name="Ezra D."/>
            <person name="Gonzalez J."/>
            <person name="Henrissat B."/>
            <person name="Kuo A."/>
            <person name="Liang C."/>
            <person name="Lipzen A."/>
            <person name="Lutzoni F."/>
            <person name="Magnuson J."/>
            <person name="Mondo S."/>
            <person name="Nolan M."/>
            <person name="Ohm R."/>
            <person name="Pangilinan J."/>
            <person name="Park H.-J."/>
            <person name="Ramirez L."/>
            <person name="Alfaro M."/>
            <person name="Sun H."/>
            <person name="Tritt A."/>
            <person name="Yoshinaga Y."/>
            <person name="Zwiers L.-H."/>
            <person name="Turgeon B."/>
            <person name="Goodwin S."/>
            <person name="Spatafora J."/>
            <person name="Crous P."/>
            <person name="Grigoriev I."/>
        </authorList>
    </citation>
    <scope>NUCLEOTIDE SEQUENCE</scope>
    <source>
        <strain evidence="12">CBS 130266</strain>
    </source>
</reference>
<dbReference type="CDD" id="cd03232">
    <property type="entry name" value="ABCG_PDR_domain2"/>
    <property type="match status" value="1"/>
</dbReference>
<feature type="compositionally biased region" description="Basic and acidic residues" evidence="9">
    <location>
        <begin position="1"/>
        <end position="16"/>
    </location>
</feature>
<dbReference type="InterPro" id="IPR029481">
    <property type="entry name" value="ABC_trans_N"/>
</dbReference>
<keyword evidence="4 10" id="KW-0812">Transmembrane</keyword>
<keyword evidence="8 10" id="KW-0472">Membrane</keyword>
<accession>A0A9P4TS62</accession>
<name>A0A9P4TS62_9PEZI</name>
<feature type="transmembrane region" description="Helical" evidence="10">
    <location>
        <begin position="1321"/>
        <end position="1340"/>
    </location>
</feature>
<feature type="transmembrane region" description="Helical" evidence="10">
    <location>
        <begin position="1250"/>
        <end position="1278"/>
    </location>
</feature>
<organism evidence="12 13">
    <name type="scientific">Tothia fuscella</name>
    <dbReference type="NCBI Taxonomy" id="1048955"/>
    <lineage>
        <taxon>Eukaryota</taxon>
        <taxon>Fungi</taxon>
        <taxon>Dikarya</taxon>
        <taxon>Ascomycota</taxon>
        <taxon>Pezizomycotina</taxon>
        <taxon>Dothideomycetes</taxon>
        <taxon>Pleosporomycetidae</taxon>
        <taxon>Venturiales</taxon>
        <taxon>Cylindrosympodiaceae</taxon>
        <taxon>Tothia</taxon>
    </lineage>
</organism>
<dbReference type="SMART" id="SM00382">
    <property type="entry name" value="AAA"/>
    <property type="match status" value="2"/>
</dbReference>
<feature type="transmembrane region" description="Helical" evidence="10">
    <location>
        <begin position="766"/>
        <end position="786"/>
    </location>
</feature>
<evidence type="ECO:0000313" key="12">
    <source>
        <dbReference type="EMBL" id="KAF2415856.1"/>
    </source>
</evidence>
<evidence type="ECO:0000256" key="3">
    <source>
        <dbReference type="ARBA" id="ARBA00022448"/>
    </source>
</evidence>
<evidence type="ECO:0000313" key="13">
    <source>
        <dbReference type="Proteomes" id="UP000800235"/>
    </source>
</evidence>
<feature type="transmembrane region" description="Helical" evidence="10">
    <location>
        <begin position="552"/>
        <end position="574"/>
    </location>
</feature>
<dbReference type="InterPro" id="IPR034003">
    <property type="entry name" value="ABCG_PDR_2"/>
</dbReference>
<evidence type="ECO:0000256" key="4">
    <source>
        <dbReference type="ARBA" id="ARBA00022692"/>
    </source>
</evidence>
<keyword evidence="5" id="KW-0547">Nucleotide-binding</keyword>
<dbReference type="GO" id="GO:0016887">
    <property type="term" value="F:ATP hydrolysis activity"/>
    <property type="evidence" value="ECO:0007669"/>
    <property type="project" value="InterPro"/>
</dbReference>
<evidence type="ECO:0000256" key="10">
    <source>
        <dbReference type="SAM" id="Phobius"/>
    </source>
</evidence>
<comment type="similarity">
    <text evidence="2">Belongs to the ABC transporter superfamily. ABCG family. PDR (TC 3.A.1.205) subfamily.</text>
</comment>
<feature type="transmembrane region" description="Helical" evidence="10">
    <location>
        <begin position="517"/>
        <end position="540"/>
    </location>
</feature>
<evidence type="ECO:0000256" key="9">
    <source>
        <dbReference type="SAM" id="MobiDB-lite"/>
    </source>
</evidence>
<dbReference type="Pfam" id="PF19055">
    <property type="entry name" value="ABC2_membrane_7"/>
    <property type="match status" value="1"/>
</dbReference>
<evidence type="ECO:0000256" key="7">
    <source>
        <dbReference type="ARBA" id="ARBA00022989"/>
    </source>
</evidence>
<feature type="transmembrane region" description="Helical" evidence="10">
    <location>
        <begin position="594"/>
        <end position="617"/>
    </location>
</feature>
<dbReference type="InterPro" id="IPR003593">
    <property type="entry name" value="AAA+_ATPase"/>
</dbReference>
<keyword evidence="13" id="KW-1185">Reference proteome</keyword>
<dbReference type="Proteomes" id="UP000800235">
    <property type="component" value="Unassembled WGS sequence"/>
</dbReference>
<dbReference type="InterPro" id="IPR043926">
    <property type="entry name" value="ABCG_dom"/>
</dbReference>
<dbReference type="OrthoDB" id="245989at2759"/>
<dbReference type="InterPro" id="IPR017871">
    <property type="entry name" value="ABC_transporter-like_CS"/>
</dbReference>
<proteinExistence type="inferred from homology"/>
<dbReference type="InterPro" id="IPR013525">
    <property type="entry name" value="ABC2_TM"/>
</dbReference>
<feature type="transmembrane region" description="Helical" evidence="10">
    <location>
        <begin position="1182"/>
        <end position="1199"/>
    </location>
</feature>
<keyword evidence="3" id="KW-0813">Transport</keyword>
<dbReference type="CDD" id="cd03233">
    <property type="entry name" value="ABCG_PDR_domain1"/>
    <property type="match status" value="1"/>
</dbReference>
<dbReference type="InterPro" id="IPR034001">
    <property type="entry name" value="ABCG_PDR_1"/>
</dbReference>
<dbReference type="GO" id="GO:0005524">
    <property type="term" value="F:ATP binding"/>
    <property type="evidence" value="ECO:0007669"/>
    <property type="project" value="UniProtKB-KW"/>
</dbReference>
<evidence type="ECO:0000256" key="2">
    <source>
        <dbReference type="ARBA" id="ARBA00006012"/>
    </source>
</evidence>
<feature type="domain" description="ABC transporter" evidence="11">
    <location>
        <begin position="848"/>
        <end position="1087"/>
    </location>
</feature>
<dbReference type="GO" id="GO:0016020">
    <property type="term" value="C:membrane"/>
    <property type="evidence" value="ECO:0007669"/>
    <property type="project" value="UniProtKB-SubCell"/>
</dbReference>
<dbReference type="EMBL" id="MU007177">
    <property type="protein sequence ID" value="KAF2415856.1"/>
    <property type="molecule type" value="Genomic_DNA"/>
</dbReference>
<dbReference type="Pfam" id="PF14510">
    <property type="entry name" value="ABC_trans_N"/>
    <property type="match status" value="1"/>
</dbReference>
<feature type="transmembrane region" description="Helical" evidence="10">
    <location>
        <begin position="1211"/>
        <end position="1229"/>
    </location>
</feature>
<dbReference type="Gene3D" id="3.40.50.300">
    <property type="entry name" value="P-loop containing nucleotide triphosphate hydrolases"/>
    <property type="match status" value="2"/>
</dbReference>
<dbReference type="Pfam" id="PF00005">
    <property type="entry name" value="ABC_tran"/>
    <property type="match status" value="2"/>
</dbReference>
<protein>
    <submittedName>
        <fullName evidence="12">ATP-binding cassette transporter ABC2</fullName>
    </submittedName>
</protein>